<gene>
    <name evidence="2" type="ORF">Csp1_10920</name>
</gene>
<evidence type="ECO:0000256" key="1">
    <source>
        <dbReference type="SAM" id="MobiDB-lite"/>
    </source>
</evidence>
<dbReference type="RefSeq" id="WP_066583042.1">
    <property type="nucleotide sequence ID" value="NZ_CABKVS010000001.1"/>
</dbReference>
<feature type="region of interest" description="Disordered" evidence="1">
    <location>
        <begin position="380"/>
        <end position="410"/>
    </location>
</feature>
<proteinExistence type="predicted"/>
<dbReference type="Proteomes" id="UP000247696">
    <property type="component" value="Chromosome"/>
</dbReference>
<dbReference type="CDD" id="cd00085">
    <property type="entry name" value="HNHc"/>
    <property type="match status" value="1"/>
</dbReference>
<dbReference type="Gene3D" id="1.10.30.50">
    <property type="match status" value="1"/>
</dbReference>
<organism evidence="2 3">
    <name type="scientific">Corynebacterium provencense</name>
    <dbReference type="NCBI Taxonomy" id="1737425"/>
    <lineage>
        <taxon>Bacteria</taxon>
        <taxon>Bacillati</taxon>
        <taxon>Actinomycetota</taxon>
        <taxon>Actinomycetes</taxon>
        <taxon>Mycobacteriales</taxon>
        <taxon>Corynebacteriaceae</taxon>
        <taxon>Corynebacterium</taxon>
    </lineage>
</organism>
<keyword evidence="3" id="KW-1185">Reference proteome</keyword>
<dbReference type="KEGG" id="cpre:Csp1_10920"/>
<dbReference type="InterPro" id="IPR003615">
    <property type="entry name" value="HNH_nuc"/>
</dbReference>
<dbReference type="AlphaFoldDB" id="A0A2Z3YV29"/>
<evidence type="ECO:0000313" key="2">
    <source>
        <dbReference type="EMBL" id="AWT25897.1"/>
    </source>
</evidence>
<name>A0A2Z3YV29_9CORY</name>
<sequence length="410" mass="44524">MDALYPESVVGVENPARQLVTDLNRRELSLVSWLVTVVPELRASSVLAARGRSRSEAYRYVHGAGIAERMPALFELLFDDGRITVDHLDTVWLRINRHLVGLKTRVAESVRPLIDAAVSEALSDWIREGGPATLEAFSQVTDETLAAVAGNIVSATEQREQDTQRLYRRENRLILDCGSAVTADAVWSTVGDRALDLLREARRAEHDGTEEALCSDENAAFSGLPSMAQCRARVLLDLLGDTPATMKITVNLYRPTLDGRHGVGGAFIPGVGYVSDLTASALEGVATLVRELPSRKEINHRQARGYTFTTLQKATVQGRDGHCRFPHCAVPAGRCEHDHIISSPHTTPESDGPTSVSNCMLLCRTHHALKTAGLWSASTPDDGVTVDWTGPDGYTDSTEADGPLAPLRSS</sequence>
<protein>
    <recommendedName>
        <fullName evidence="4">HNH nuclease domain-containing protein</fullName>
    </recommendedName>
</protein>
<dbReference type="STRING" id="1737425.GCA_900049755_00194"/>
<evidence type="ECO:0008006" key="4">
    <source>
        <dbReference type="Google" id="ProtNLM"/>
    </source>
</evidence>
<evidence type="ECO:0000313" key="3">
    <source>
        <dbReference type="Proteomes" id="UP000247696"/>
    </source>
</evidence>
<reference evidence="3" key="1">
    <citation type="submission" date="2017-11" db="EMBL/GenBank/DDBJ databases">
        <title>Otitis media/interna in a cat caused by the recently described species Corynebacterium provencense.</title>
        <authorList>
            <person name="Kittl S."/>
            <person name="Brodard I."/>
            <person name="Rychener L."/>
            <person name="Jores J."/>
            <person name="Roosje P."/>
            <person name="Gobeli Brawand S."/>
        </authorList>
    </citation>
    <scope>NUCLEOTIDE SEQUENCE [LARGE SCALE GENOMIC DNA]</scope>
    <source>
        <strain evidence="3">17KM38</strain>
    </source>
</reference>
<dbReference type="EMBL" id="CP024988">
    <property type="protein sequence ID" value="AWT25897.1"/>
    <property type="molecule type" value="Genomic_DNA"/>
</dbReference>
<accession>A0A2Z3YV29</accession>